<gene>
    <name evidence="7" type="ORF">AMS68_006218</name>
</gene>
<evidence type="ECO:0000313" key="8">
    <source>
        <dbReference type="Proteomes" id="UP000503462"/>
    </source>
</evidence>
<dbReference type="GO" id="GO:0008198">
    <property type="term" value="F:ferrous iron binding"/>
    <property type="evidence" value="ECO:0007669"/>
    <property type="project" value="InterPro"/>
</dbReference>
<sequence>MMQHRTPTYFLSHGGPTLIEDTEHPAYAKLQEIGQEITTKVKPKAVIVFSAHWQGEPGTIEINAATTQDLIYDFYGFPRHLYAHKFPNTGSPELARRIQSLLGEAGIKSRKVSRGLDHGVWVSFSVAFNPQTNPLQVPLVQVSLYGNENPVMHYKLGKALETLRNEEVLIIGSGMAVHNLRDFRRSYGMTGAMPYAKSFDVALKQAAEVPSSERETALATLLTRSDARQAHPTFEHLLPVHIAAGAAGDDSGKQLWTLPEGSLSWAMYRFGEVAGAA</sequence>
<protein>
    <recommendedName>
        <fullName evidence="6">Extradiol ring-cleavage dioxygenase class III enzyme subunit B domain-containing protein</fullName>
    </recommendedName>
</protein>
<keyword evidence="8" id="KW-1185">Reference proteome</keyword>
<dbReference type="InterPro" id="IPR004183">
    <property type="entry name" value="Xdiol_dOase_suB"/>
</dbReference>
<evidence type="ECO:0000256" key="3">
    <source>
        <dbReference type="ARBA" id="ARBA00022723"/>
    </source>
</evidence>
<organism evidence="7 8">
    <name type="scientific">Peltaster fructicola</name>
    <dbReference type="NCBI Taxonomy" id="286661"/>
    <lineage>
        <taxon>Eukaryota</taxon>
        <taxon>Fungi</taxon>
        <taxon>Dikarya</taxon>
        <taxon>Ascomycota</taxon>
        <taxon>Pezizomycotina</taxon>
        <taxon>Dothideomycetes</taxon>
        <taxon>Dothideomycetes incertae sedis</taxon>
        <taxon>Peltaster</taxon>
    </lineage>
</organism>
<dbReference type="PANTHER" id="PTHR30096:SF0">
    <property type="entry name" value="4,5-DOPA DIOXYGENASE EXTRADIOL-LIKE PROTEIN"/>
    <property type="match status" value="1"/>
</dbReference>
<comment type="similarity">
    <text evidence="2">Belongs to the DODA-type extradiol aromatic ring-opening dioxygenase family.</text>
</comment>
<keyword evidence="5" id="KW-0560">Oxidoreductase</keyword>
<dbReference type="SUPFAM" id="SSF53213">
    <property type="entry name" value="LigB-like"/>
    <property type="match status" value="1"/>
</dbReference>
<dbReference type="CDD" id="cd07363">
    <property type="entry name" value="45_DOPA_Dioxygenase"/>
    <property type="match status" value="1"/>
</dbReference>
<dbReference type="AlphaFoldDB" id="A0A6H0Y1A2"/>
<proteinExistence type="inferred from homology"/>
<dbReference type="PIRSF" id="PIRSF006157">
    <property type="entry name" value="Doxgns_DODA"/>
    <property type="match status" value="1"/>
</dbReference>
<evidence type="ECO:0000256" key="5">
    <source>
        <dbReference type="ARBA" id="ARBA00023002"/>
    </source>
</evidence>
<reference evidence="7 8" key="1">
    <citation type="journal article" date="2016" name="Sci. Rep.">
        <title>Peltaster fructicola genome reveals evolution from an invasive phytopathogen to an ectophytic parasite.</title>
        <authorList>
            <person name="Xu C."/>
            <person name="Chen H."/>
            <person name="Gleason M.L."/>
            <person name="Xu J.R."/>
            <person name="Liu H."/>
            <person name="Zhang R."/>
            <person name="Sun G."/>
        </authorList>
    </citation>
    <scope>NUCLEOTIDE SEQUENCE [LARGE SCALE GENOMIC DNA]</scope>
    <source>
        <strain evidence="7 8">LNHT1506</strain>
    </source>
</reference>
<dbReference type="Gene3D" id="3.40.830.10">
    <property type="entry name" value="LigB-like"/>
    <property type="match status" value="1"/>
</dbReference>
<dbReference type="Pfam" id="PF02900">
    <property type="entry name" value="LigB"/>
    <property type="match status" value="1"/>
</dbReference>
<dbReference type="GO" id="GO:0008270">
    <property type="term" value="F:zinc ion binding"/>
    <property type="evidence" value="ECO:0007669"/>
    <property type="project" value="InterPro"/>
</dbReference>
<dbReference type="GO" id="GO:0016702">
    <property type="term" value="F:oxidoreductase activity, acting on single donors with incorporation of molecular oxygen, incorporation of two atoms of oxygen"/>
    <property type="evidence" value="ECO:0007669"/>
    <property type="project" value="UniProtKB-ARBA"/>
</dbReference>
<dbReference type="OrthoDB" id="7396853at2759"/>
<evidence type="ECO:0000259" key="6">
    <source>
        <dbReference type="Pfam" id="PF02900"/>
    </source>
</evidence>
<accession>A0A6H0Y1A2</accession>
<keyword evidence="3" id="KW-0479">Metal-binding</keyword>
<comment type="cofactor">
    <cofactor evidence="1">
        <name>Zn(2+)</name>
        <dbReference type="ChEBI" id="CHEBI:29105"/>
    </cofactor>
</comment>
<dbReference type="PANTHER" id="PTHR30096">
    <property type="entry name" value="4,5-DOPA DIOXYGENASE EXTRADIOL-LIKE PROTEIN"/>
    <property type="match status" value="1"/>
</dbReference>
<feature type="domain" description="Extradiol ring-cleavage dioxygenase class III enzyme subunit B" evidence="6">
    <location>
        <begin position="8"/>
        <end position="252"/>
    </location>
</feature>
<dbReference type="InterPro" id="IPR014436">
    <property type="entry name" value="Extradiol_dOase_DODA"/>
</dbReference>
<name>A0A6H0Y1A2_9PEZI</name>
<dbReference type="Proteomes" id="UP000503462">
    <property type="component" value="Chromosome 4"/>
</dbReference>
<evidence type="ECO:0000313" key="7">
    <source>
        <dbReference type="EMBL" id="QIX00701.1"/>
    </source>
</evidence>
<keyword evidence="4" id="KW-0862">Zinc</keyword>
<dbReference type="EMBL" id="CP051142">
    <property type="protein sequence ID" value="QIX00701.1"/>
    <property type="molecule type" value="Genomic_DNA"/>
</dbReference>
<evidence type="ECO:0000256" key="1">
    <source>
        <dbReference type="ARBA" id="ARBA00001947"/>
    </source>
</evidence>
<evidence type="ECO:0000256" key="2">
    <source>
        <dbReference type="ARBA" id="ARBA00007581"/>
    </source>
</evidence>
<evidence type="ECO:0000256" key="4">
    <source>
        <dbReference type="ARBA" id="ARBA00022833"/>
    </source>
</evidence>